<dbReference type="Proteomes" id="UP000516105">
    <property type="component" value="Chromosome"/>
</dbReference>
<evidence type="ECO:0000313" key="1">
    <source>
        <dbReference type="EMBL" id="QNP45676.1"/>
    </source>
</evidence>
<evidence type="ECO:0000313" key="2">
    <source>
        <dbReference type="Proteomes" id="UP000516105"/>
    </source>
</evidence>
<sequence length="155" mass="17312">MERVERLQPSFVEEVPEKLQPGVLYVSIPYATAVHCCCCGCGEEIVTPLTPTDWRMTYDGESVSLSPSVGSWSLPCKSHYVIDRGKVRWAAAWTKAQIERQWARDRAAKAAYYGRPLEAAAEIVSPPVGETTPPRPHPKRSLFKVVVNWLFGPPD</sequence>
<organism evidence="1 2">
    <name type="scientific">Sphingomonas sediminicola</name>
    <dbReference type="NCBI Taxonomy" id="386874"/>
    <lineage>
        <taxon>Bacteria</taxon>
        <taxon>Pseudomonadati</taxon>
        <taxon>Pseudomonadota</taxon>
        <taxon>Alphaproteobacteria</taxon>
        <taxon>Sphingomonadales</taxon>
        <taxon>Sphingomonadaceae</taxon>
        <taxon>Sphingomonas</taxon>
    </lineage>
</organism>
<dbReference type="RefSeq" id="WP_187708631.1">
    <property type="nucleotide sequence ID" value="NZ_CP060782.1"/>
</dbReference>
<proteinExistence type="predicted"/>
<accession>A0ABX6T8D4</accession>
<dbReference type="Pfam" id="PF20137">
    <property type="entry name" value="BubE"/>
    <property type="match status" value="1"/>
</dbReference>
<name>A0ABX6T8D4_9SPHN</name>
<keyword evidence="2" id="KW-1185">Reference proteome</keyword>
<reference evidence="1 2" key="1">
    <citation type="submission" date="2020-08" db="EMBL/GenBank/DDBJ databases">
        <title>Genome sequence of Sphingomonas sediminicola KACC 15039T.</title>
        <authorList>
            <person name="Hyun D.-W."/>
            <person name="Bae J.-W."/>
        </authorList>
    </citation>
    <scope>NUCLEOTIDE SEQUENCE [LARGE SCALE GENOMIC DNA]</scope>
    <source>
        <strain evidence="1 2">KACC 15039</strain>
    </source>
</reference>
<dbReference type="EMBL" id="CP060782">
    <property type="protein sequence ID" value="QNP45676.1"/>
    <property type="molecule type" value="Genomic_DNA"/>
</dbReference>
<gene>
    <name evidence="1" type="ORF">H9L14_14320</name>
</gene>
<dbReference type="InterPro" id="IPR045384">
    <property type="entry name" value="DUF6527"/>
</dbReference>
<protein>
    <submittedName>
        <fullName evidence="1">Uncharacterized protein</fullName>
    </submittedName>
</protein>